<evidence type="ECO:0000259" key="1">
    <source>
        <dbReference type="Pfam" id="PF06985"/>
    </source>
</evidence>
<evidence type="ECO:0000313" key="3">
    <source>
        <dbReference type="Proteomes" id="UP000799757"/>
    </source>
</evidence>
<reference evidence="2" key="1">
    <citation type="journal article" date="2020" name="Stud. Mycol.">
        <title>101 Dothideomycetes genomes: a test case for predicting lifestyles and emergence of pathogens.</title>
        <authorList>
            <person name="Haridas S."/>
            <person name="Albert R."/>
            <person name="Binder M."/>
            <person name="Bloem J."/>
            <person name="Labutti K."/>
            <person name="Salamov A."/>
            <person name="Andreopoulos B."/>
            <person name="Baker S."/>
            <person name="Barry K."/>
            <person name="Bills G."/>
            <person name="Bluhm B."/>
            <person name="Cannon C."/>
            <person name="Castanera R."/>
            <person name="Culley D."/>
            <person name="Daum C."/>
            <person name="Ezra D."/>
            <person name="Gonzalez J."/>
            <person name="Henrissat B."/>
            <person name="Kuo A."/>
            <person name="Liang C."/>
            <person name="Lipzen A."/>
            <person name="Lutzoni F."/>
            <person name="Magnuson J."/>
            <person name="Mondo S."/>
            <person name="Nolan M."/>
            <person name="Ohm R."/>
            <person name="Pangilinan J."/>
            <person name="Park H.-J."/>
            <person name="Ramirez L."/>
            <person name="Alfaro M."/>
            <person name="Sun H."/>
            <person name="Tritt A."/>
            <person name="Yoshinaga Y."/>
            <person name="Zwiers L.-H."/>
            <person name="Turgeon B."/>
            <person name="Goodwin S."/>
            <person name="Spatafora J."/>
            <person name="Crous P."/>
            <person name="Grigoriev I."/>
        </authorList>
    </citation>
    <scope>NUCLEOTIDE SEQUENCE</scope>
    <source>
        <strain evidence="2">CBS 109.77</strain>
    </source>
</reference>
<dbReference type="InterPro" id="IPR010730">
    <property type="entry name" value="HET"/>
</dbReference>
<dbReference type="AlphaFoldDB" id="A0A6A6X1Q5"/>
<dbReference type="PANTHER" id="PTHR33112:SF10">
    <property type="entry name" value="TOL"/>
    <property type="match status" value="1"/>
</dbReference>
<dbReference type="OrthoDB" id="5362512at2759"/>
<name>A0A6A6X1Q5_9PLEO</name>
<keyword evidence="3" id="KW-1185">Reference proteome</keyword>
<organism evidence="2 3">
    <name type="scientific">Melanomma pulvis-pyrius CBS 109.77</name>
    <dbReference type="NCBI Taxonomy" id="1314802"/>
    <lineage>
        <taxon>Eukaryota</taxon>
        <taxon>Fungi</taxon>
        <taxon>Dikarya</taxon>
        <taxon>Ascomycota</taxon>
        <taxon>Pezizomycotina</taxon>
        <taxon>Dothideomycetes</taxon>
        <taxon>Pleosporomycetidae</taxon>
        <taxon>Pleosporales</taxon>
        <taxon>Melanommataceae</taxon>
        <taxon>Melanomma</taxon>
    </lineage>
</organism>
<gene>
    <name evidence="2" type="ORF">K505DRAFT_311424</name>
</gene>
<dbReference type="EMBL" id="MU002074">
    <property type="protein sequence ID" value="KAF2790430.1"/>
    <property type="molecule type" value="Genomic_DNA"/>
</dbReference>
<sequence>MHHSPNICDTCANAIIDAYKTVNTRKISWTKLHNSHEGFLTSIEKGCTLCSYLENRRKMLRPKEVYFPASIGVQEKAVVDDEKEHHVNFMVLGSHRDPRVGEADFGQFFLRRVKKDAAVEGYRERYPYISDYSKVSSSGSPECLALVNAWLRQCLTSHPICRQVRDESHRDWMPTRLVHCGLKPRIVESKELTACASYLTLSHCWGKISDRICLTRATLQQWKKELPELGRMKTFRDAIDIARSLGIDYIWIDSLCIIQDSVSDWVIESGTMARVYKYALCNISATSAKDDSEGCFLPRVPGRPPLPCFQLALPISEGAHLLQNYEFNLLLPGSMIEEVTYGAVNARGWVLQERIMAARIIHFCRSQIYWECNEWSTQESNYYRTASQDVLMHERTWHTRPRLIEQGKIQRHYSDAPEILMKWIQLLTTYVATQLTKSDDILVAISALAREAQHYLQCEYHAGLFERDIMYQLCWSRKMNSEHRGSSNSTTAPSWSWASFVGVKYFSILWLKPIMLAEYLGAEVDLCDNDPFGRVNGGKLKLRGRILPIHFSPREPLIQSPGWVYEGTSDPGQDKKEEKQAWANFQSGNECHQLSGIFSSDEAELPYGQESGRSFYALPLLYQINTLIAVLILELLEGGEYRRIGYLNSNTMGRGKRKLSPHEDGDMALLEVLGRLVWHEQEEKKLSDLIVDTTRWETVSIV</sequence>
<protein>
    <submittedName>
        <fullName evidence="2">HET-domain-containing protein</fullName>
    </submittedName>
</protein>
<dbReference type="Pfam" id="PF06985">
    <property type="entry name" value="HET"/>
    <property type="match status" value="1"/>
</dbReference>
<dbReference type="PANTHER" id="PTHR33112">
    <property type="entry name" value="DOMAIN PROTEIN, PUTATIVE-RELATED"/>
    <property type="match status" value="1"/>
</dbReference>
<proteinExistence type="predicted"/>
<accession>A0A6A6X1Q5</accession>
<dbReference type="Proteomes" id="UP000799757">
    <property type="component" value="Unassembled WGS sequence"/>
</dbReference>
<evidence type="ECO:0000313" key="2">
    <source>
        <dbReference type="EMBL" id="KAF2790430.1"/>
    </source>
</evidence>
<feature type="domain" description="Heterokaryon incompatibility" evidence="1">
    <location>
        <begin position="198"/>
        <end position="353"/>
    </location>
</feature>